<dbReference type="PANTHER" id="PTHR35601">
    <property type="entry name" value="TOXIN RELE"/>
    <property type="match status" value="1"/>
</dbReference>
<evidence type="ECO:0000256" key="1">
    <source>
        <dbReference type="ARBA" id="ARBA00006226"/>
    </source>
</evidence>
<evidence type="ECO:0000256" key="2">
    <source>
        <dbReference type="ARBA" id="ARBA00022649"/>
    </source>
</evidence>
<dbReference type="InterPro" id="IPR035093">
    <property type="entry name" value="RelE/ParE_toxin_dom_sf"/>
</dbReference>
<accession>A0A521B9G1</accession>
<dbReference type="OrthoDB" id="9805098at2"/>
<dbReference type="InterPro" id="IPR007712">
    <property type="entry name" value="RelE/ParE_toxin"/>
</dbReference>
<protein>
    <submittedName>
        <fullName evidence="3">mRNA interferase RelE/StbE</fullName>
    </submittedName>
</protein>
<dbReference type="AlphaFoldDB" id="A0A521B9G1"/>
<dbReference type="RefSeq" id="WP_142453111.1">
    <property type="nucleotide sequence ID" value="NZ_FXTP01000002.1"/>
</dbReference>
<dbReference type="SUPFAM" id="SSF143011">
    <property type="entry name" value="RelE-like"/>
    <property type="match status" value="1"/>
</dbReference>
<dbReference type="Proteomes" id="UP000317557">
    <property type="component" value="Unassembled WGS sequence"/>
</dbReference>
<evidence type="ECO:0000313" key="3">
    <source>
        <dbReference type="EMBL" id="SMO43350.1"/>
    </source>
</evidence>
<dbReference type="EMBL" id="FXTP01000002">
    <property type="protein sequence ID" value="SMO43350.1"/>
    <property type="molecule type" value="Genomic_DNA"/>
</dbReference>
<sequence length="87" mass="10392">MRWEIQIERKAQKALKKISEPYKSNIIEAIDELAKNPRPSSCTKLKGVDNLWRIRISDYRVVYQIKDDRLLILIIRIGHRRDIYEGL</sequence>
<gene>
    <name evidence="3" type="ORF">SAMN06265219_10292</name>
</gene>
<organism evidence="3 4">
    <name type="scientific">Gracilimonas mengyeensis</name>
    <dbReference type="NCBI Taxonomy" id="1302730"/>
    <lineage>
        <taxon>Bacteria</taxon>
        <taxon>Pseudomonadati</taxon>
        <taxon>Balneolota</taxon>
        <taxon>Balneolia</taxon>
        <taxon>Balneolales</taxon>
        <taxon>Balneolaceae</taxon>
        <taxon>Gracilimonas</taxon>
    </lineage>
</organism>
<dbReference type="Gene3D" id="3.30.2310.20">
    <property type="entry name" value="RelE-like"/>
    <property type="match status" value="1"/>
</dbReference>
<dbReference type="NCBIfam" id="TIGR02385">
    <property type="entry name" value="RelE_StbE"/>
    <property type="match status" value="1"/>
</dbReference>
<evidence type="ECO:0000313" key="4">
    <source>
        <dbReference type="Proteomes" id="UP000317557"/>
    </source>
</evidence>
<keyword evidence="2" id="KW-1277">Toxin-antitoxin system</keyword>
<keyword evidence="4" id="KW-1185">Reference proteome</keyword>
<dbReference type="Pfam" id="PF05016">
    <property type="entry name" value="ParE_toxin"/>
    <property type="match status" value="1"/>
</dbReference>
<proteinExistence type="inferred from homology"/>
<comment type="similarity">
    <text evidence="1">Belongs to the RelE toxin family.</text>
</comment>
<dbReference type="PANTHER" id="PTHR35601:SF1">
    <property type="entry name" value="TOXIN RELE"/>
    <property type="match status" value="1"/>
</dbReference>
<name>A0A521B9G1_9BACT</name>
<reference evidence="3 4" key="1">
    <citation type="submission" date="2017-05" db="EMBL/GenBank/DDBJ databases">
        <authorList>
            <person name="Varghese N."/>
            <person name="Submissions S."/>
        </authorList>
    </citation>
    <scope>NUCLEOTIDE SEQUENCE [LARGE SCALE GENOMIC DNA]</scope>
    <source>
        <strain evidence="3 4">DSM 21985</strain>
    </source>
</reference>